<protein>
    <recommendedName>
        <fullName evidence="1">MAP3K TRAFs-binding domain-containing protein</fullName>
    </recommendedName>
</protein>
<sequence length="51" mass="5711">VTLSSLLGRKGSLEKMQDYWDVGFYLGAGILANEHKKVIEASEKLYRLNAP</sequence>
<proteinExistence type="predicted"/>
<evidence type="ECO:0000313" key="3">
    <source>
        <dbReference type="Proteomes" id="UP001529510"/>
    </source>
</evidence>
<dbReference type="Proteomes" id="UP001529510">
    <property type="component" value="Unassembled WGS sequence"/>
</dbReference>
<evidence type="ECO:0000259" key="1">
    <source>
        <dbReference type="Pfam" id="PF13281"/>
    </source>
</evidence>
<feature type="non-terminal residue" evidence="2">
    <location>
        <position position="1"/>
    </location>
</feature>
<dbReference type="Pfam" id="PF13281">
    <property type="entry name" value="MAP3K_TRAF_bd"/>
    <property type="match status" value="1"/>
</dbReference>
<keyword evidence="3" id="KW-1185">Reference proteome</keyword>
<organism evidence="2 3">
    <name type="scientific">Cirrhinus mrigala</name>
    <name type="common">Mrigala</name>
    <dbReference type="NCBI Taxonomy" id="683832"/>
    <lineage>
        <taxon>Eukaryota</taxon>
        <taxon>Metazoa</taxon>
        <taxon>Chordata</taxon>
        <taxon>Craniata</taxon>
        <taxon>Vertebrata</taxon>
        <taxon>Euteleostomi</taxon>
        <taxon>Actinopterygii</taxon>
        <taxon>Neopterygii</taxon>
        <taxon>Teleostei</taxon>
        <taxon>Ostariophysi</taxon>
        <taxon>Cypriniformes</taxon>
        <taxon>Cyprinidae</taxon>
        <taxon>Labeoninae</taxon>
        <taxon>Labeonini</taxon>
        <taxon>Cirrhinus</taxon>
    </lineage>
</organism>
<gene>
    <name evidence="2" type="ORF">M9458_031989</name>
</gene>
<feature type="non-terminal residue" evidence="2">
    <location>
        <position position="51"/>
    </location>
</feature>
<comment type="caution">
    <text evidence="2">The sequence shown here is derived from an EMBL/GenBank/DDBJ whole genome shotgun (WGS) entry which is preliminary data.</text>
</comment>
<evidence type="ECO:0000313" key="2">
    <source>
        <dbReference type="EMBL" id="KAL0171678.1"/>
    </source>
</evidence>
<dbReference type="InterPro" id="IPR025136">
    <property type="entry name" value="MAP3K_TRAF-bd"/>
</dbReference>
<accession>A0ABD0PES6</accession>
<dbReference type="EMBL" id="JAMKFB020000016">
    <property type="protein sequence ID" value="KAL0171678.1"/>
    <property type="molecule type" value="Genomic_DNA"/>
</dbReference>
<feature type="domain" description="MAP3K TRAFs-binding" evidence="1">
    <location>
        <begin position="1"/>
        <end position="51"/>
    </location>
</feature>
<dbReference type="AlphaFoldDB" id="A0ABD0PES6"/>
<reference evidence="2 3" key="1">
    <citation type="submission" date="2024-05" db="EMBL/GenBank/DDBJ databases">
        <title>Genome sequencing and assembly of Indian major carp, Cirrhinus mrigala (Hamilton, 1822).</title>
        <authorList>
            <person name="Mohindra V."/>
            <person name="Chowdhury L.M."/>
            <person name="Lal K."/>
            <person name="Jena J.K."/>
        </authorList>
    </citation>
    <scope>NUCLEOTIDE SEQUENCE [LARGE SCALE GENOMIC DNA]</scope>
    <source>
        <strain evidence="2">CM1030</strain>
        <tissue evidence="2">Blood</tissue>
    </source>
</reference>
<name>A0ABD0PES6_CIRMR</name>